<dbReference type="Proteomes" id="UP000002875">
    <property type="component" value="Chromosome"/>
</dbReference>
<gene>
    <name evidence="7" type="ordered locus">Emtol_3025</name>
</gene>
<dbReference type="Gene3D" id="1.20.1250.20">
    <property type="entry name" value="MFS general substrate transporter like domains"/>
    <property type="match status" value="1"/>
</dbReference>
<feature type="transmembrane region" description="Helical" evidence="5">
    <location>
        <begin position="83"/>
        <end position="107"/>
    </location>
</feature>
<feature type="transmembrane region" description="Helical" evidence="5">
    <location>
        <begin position="253"/>
        <end position="271"/>
    </location>
</feature>
<keyword evidence="2 5" id="KW-0812">Transmembrane</keyword>
<feature type="transmembrane region" description="Helical" evidence="5">
    <location>
        <begin position="113"/>
        <end position="134"/>
    </location>
</feature>
<feature type="transmembrane region" description="Helical" evidence="5">
    <location>
        <begin position="280"/>
        <end position="298"/>
    </location>
</feature>
<dbReference type="InterPro" id="IPR011701">
    <property type="entry name" value="MFS"/>
</dbReference>
<dbReference type="RefSeq" id="WP_015029852.1">
    <property type="nucleotide sequence ID" value="NC_018748.1"/>
</dbReference>
<proteinExistence type="predicted"/>
<dbReference type="PANTHER" id="PTHR23508">
    <property type="entry name" value="CARBOXYLIC ACID TRANSPORTER PROTEIN HOMOLOG"/>
    <property type="match status" value="1"/>
</dbReference>
<feature type="transmembrane region" description="Helical" evidence="5">
    <location>
        <begin position="368"/>
        <end position="387"/>
    </location>
</feature>
<feature type="domain" description="Major facilitator superfamily (MFS) profile" evidence="6">
    <location>
        <begin position="14"/>
        <end position="394"/>
    </location>
</feature>
<dbReference type="SUPFAM" id="SSF103473">
    <property type="entry name" value="MFS general substrate transporter"/>
    <property type="match status" value="1"/>
</dbReference>
<dbReference type="PANTHER" id="PTHR23508:SF10">
    <property type="entry name" value="CARBOXYLIC ACID TRANSPORTER PROTEIN HOMOLOG"/>
    <property type="match status" value="1"/>
</dbReference>
<name>A0ABM5N3T4_EMTOG</name>
<feature type="transmembrane region" description="Helical" evidence="5">
    <location>
        <begin position="141"/>
        <end position="161"/>
    </location>
</feature>
<evidence type="ECO:0000313" key="8">
    <source>
        <dbReference type="Proteomes" id="UP000002875"/>
    </source>
</evidence>
<evidence type="ECO:0000256" key="3">
    <source>
        <dbReference type="ARBA" id="ARBA00022989"/>
    </source>
</evidence>
<keyword evidence="8" id="KW-1185">Reference proteome</keyword>
<evidence type="ECO:0000256" key="1">
    <source>
        <dbReference type="ARBA" id="ARBA00004141"/>
    </source>
</evidence>
<feature type="transmembrane region" description="Helical" evidence="5">
    <location>
        <begin position="12"/>
        <end position="35"/>
    </location>
</feature>
<evidence type="ECO:0000259" key="6">
    <source>
        <dbReference type="PROSITE" id="PS50850"/>
    </source>
</evidence>
<comment type="subcellular location">
    <subcellularLocation>
        <location evidence="1">Membrane</location>
        <topology evidence="1">Multi-pass membrane protein</topology>
    </subcellularLocation>
</comment>
<evidence type="ECO:0000256" key="2">
    <source>
        <dbReference type="ARBA" id="ARBA00022692"/>
    </source>
</evidence>
<evidence type="ECO:0000256" key="4">
    <source>
        <dbReference type="ARBA" id="ARBA00023136"/>
    </source>
</evidence>
<feature type="transmembrane region" description="Helical" evidence="5">
    <location>
        <begin position="338"/>
        <end position="362"/>
    </location>
</feature>
<keyword evidence="3 5" id="KW-1133">Transmembrane helix</keyword>
<dbReference type="EMBL" id="CP002961">
    <property type="protein sequence ID" value="AFK04158.1"/>
    <property type="molecule type" value="Genomic_DNA"/>
</dbReference>
<evidence type="ECO:0000256" key="5">
    <source>
        <dbReference type="SAM" id="Phobius"/>
    </source>
</evidence>
<dbReference type="InterPro" id="IPR020846">
    <property type="entry name" value="MFS_dom"/>
</dbReference>
<accession>A0ABM5N3T4</accession>
<sequence>MKLEKIGLMPRHLTLLTAGLGYLGNVFCVNLTYVFKKEPFLDFGIAEAQLASANSTLLIIQHVGIFLGVILFGSLADRRGRMAMLFISVGTYSVATFLSGLVHNYYLFQVLRFVVGLGVASELGIGLVLICEIFSREKRTFLIIFIAFCGFMGMFLLSILAKSFHWRTLYIMGGLLGLLIMFFRFSTFESDIFLKSNQLKNQLKKSLILPLLRKRKIYYLIICILPSYLVTASSIFVGTTYFKELKVSAGQSLLFFSIGGGLGLIFISLLSKKIKSRKKAITLCITLLLILASIYAFIKPTSIHSFLIINFLFGIFVTYQFELLALTIEQFGTNIRALATTLVFGAGRASVFLFSLIIPILNLIVKDLLMSVFILDFIFFCAALWAISKIKEDFCRDLSFVDE</sequence>
<feature type="transmembrane region" description="Helical" evidence="5">
    <location>
        <begin position="217"/>
        <end position="241"/>
    </location>
</feature>
<feature type="transmembrane region" description="Helical" evidence="5">
    <location>
        <begin position="55"/>
        <end position="76"/>
    </location>
</feature>
<feature type="transmembrane region" description="Helical" evidence="5">
    <location>
        <begin position="304"/>
        <end position="326"/>
    </location>
</feature>
<organism evidence="7 8">
    <name type="scientific">Emticicia oligotrophica (strain DSM 17448 / CIP 109782 / MTCC 6937 / GPTSA100-15)</name>
    <dbReference type="NCBI Taxonomy" id="929562"/>
    <lineage>
        <taxon>Bacteria</taxon>
        <taxon>Pseudomonadati</taxon>
        <taxon>Bacteroidota</taxon>
        <taxon>Cytophagia</taxon>
        <taxon>Cytophagales</taxon>
        <taxon>Leadbetterellaceae</taxon>
        <taxon>Emticicia</taxon>
    </lineage>
</organism>
<protein>
    <submittedName>
        <fullName evidence="7">Major facilitator superfamily MFS_1</fullName>
    </submittedName>
</protein>
<dbReference type="Pfam" id="PF07690">
    <property type="entry name" value="MFS_1"/>
    <property type="match status" value="1"/>
</dbReference>
<keyword evidence="4 5" id="KW-0472">Membrane</keyword>
<dbReference type="PROSITE" id="PS50850">
    <property type="entry name" value="MFS"/>
    <property type="match status" value="1"/>
</dbReference>
<dbReference type="InterPro" id="IPR036259">
    <property type="entry name" value="MFS_trans_sf"/>
</dbReference>
<reference evidence="7 8" key="1">
    <citation type="submission" date="2011-07" db="EMBL/GenBank/DDBJ databases">
        <title>The complete genome of chromosome of Emticicia oligotrophica DSM 17448.</title>
        <authorList>
            <consortium name="US DOE Joint Genome Institute (JGI-PGF)"/>
            <person name="Lucas S."/>
            <person name="Han J."/>
            <person name="Lapidus A."/>
            <person name="Bruce D."/>
            <person name="Goodwin L."/>
            <person name="Pitluck S."/>
            <person name="Peters L."/>
            <person name="Kyrpides N."/>
            <person name="Mavromatis K."/>
            <person name="Ivanova N."/>
            <person name="Ovchinnikova G."/>
            <person name="Teshima H."/>
            <person name="Detter J.C."/>
            <person name="Tapia R."/>
            <person name="Han C."/>
            <person name="Land M."/>
            <person name="Hauser L."/>
            <person name="Markowitz V."/>
            <person name="Cheng J.-F."/>
            <person name="Hugenholtz P."/>
            <person name="Woyke T."/>
            <person name="Wu D."/>
            <person name="Tindall B."/>
            <person name="Pomrenke H."/>
            <person name="Brambilla E."/>
            <person name="Klenk H.-P."/>
            <person name="Eisen J.A."/>
        </authorList>
    </citation>
    <scope>NUCLEOTIDE SEQUENCE [LARGE SCALE GENOMIC DNA]</scope>
    <source>
        <strain evidence="7 8">DSM 17448</strain>
    </source>
</reference>
<evidence type="ECO:0000313" key="7">
    <source>
        <dbReference type="EMBL" id="AFK04158.1"/>
    </source>
</evidence>
<feature type="transmembrane region" description="Helical" evidence="5">
    <location>
        <begin position="167"/>
        <end position="185"/>
    </location>
</feature>